<evidence type="ECO:0008006" key="3">
    <source>
        <dbReference type="Google" id="ProtNLM"/>
    </source>
</evidence>
<protein>
    <recommendedName>
        <fullName evidence="3">Glycosyltransferase family 2 protein</fullName>
    </recommendedName>
</protein>
<name>A0ABP8MHU1_9BACT</name>
<dbReference type="RefSeq" id="WP_344821949.1">
    <property type="nucleotide sequence ID" value="NZ_BAABEZ010000001.1"/>
</dbReference>
<sequence length="291" mass="34347">MKVTGFTFIRNAIKFDYPVVEAIRSILPLCDQMVVAVGNSEDATRELIASIDPGKIKIIETVWDDSLREGGRVLAQETDKAFAAIDADTDWCFYIQGDEVIHEQYYPAIREAMQRWKDDLSVDGLLFHYLHFYGSYDYVGIAPGWYRNEIRIVRRNPGIYSYKDAQGFRKNRGEKLTVVPVDAYVYHYGWVKEPTAMQRKQETFTKLWHDDEWVEKHVRKADAFDYVTHIDALQHFNGTHPEVMKERIAQRNWKFDYDLSFNKLTIKQKLKNFIQDKLKYNLSYQNYILKK</sequence>
<dbReference type="Proteomes" id="UP001501410">
    <property type="component" value="Unassembled WGS sequence"/>
</dbReference>
<gene>
    <name evidence="1" type="ORF">GCM10023092_02920</name>
</gene>
<accession>A0ABP8MHU1</accession>
<proteinExistence type="predicted"/>
<reference evidence="2" key="1">
    <citation type="journal article" date="2019" name="Int. J. Syst. Evol. Microbiol.">
        <title>The Global Catalogue of Microorganisms (GCM) 10K type strain sequencing project: providing services to taxonomists for standard genome sequencing and annotation.</title>
        <authorList>
            <consortium name="The Broad Institute Genomics Platform"/>
            <consortium name="The Broad Institute Genome Sequencing Center for Infectious Disease"/>
            <person name="Wu L."/>
            <person name="Ma J."/>
        </authorList>
    </citation>
    <scope>NUCLEOTIDE SEQUENCE [LARGE SCALE GENOMIC DNA]</scope>
    <source>
        <strain evidence="2">JCM 31921</strain>
    </source>
</reference>
<dbReference type="SUPFAM" id="SSF53448">
    <property type="entry name" value="Nucleotide-diphospho-sugar transferases"/>
    <property type="match status" value="1"/>
</dbReference>
<comment type="caution">
    <text evidence="1">The sequence shown here is derived from an EMBL/GenBank/DDBJ whole genome shotgun (WGS) entry which is preliminary data.</text>
</comment>
<keyword evidence="2" id="KW-1185">Reference proteome</keyword>
<dbReference type="InterPro" id="IPR029044">
    <property type="entry name" value="Nucleotide-diphossugar_trans"/>
</dbReference>
<dbReference type="EMBL" id="BAABEZ010000001">
    <property type="protein sequence ID" value="GAA4449204.1"/>
    <property type="molecule type" value="Genomic_DNA"/>
</dbReference>
<evidence type="ECO:0000313" key="2">
    <source>
        <dbReference type="Proteomes" id="UP001501410"/>
    </source>
</evidence>
<organism evidence="1 2">
    <name type="scientific">Rurimicrobium arvi</name>
    <dbReference type="NCBI Taxonomy" id="2049916"/>
    <lineage>
        <taxon>Bacteria</taxon>
        <taxon>Pseudomonadati</taxon>
        <taxon>Bacteroidota</taxon>
        <taxon>Chitinophagia</taxon>
        <taxon>Chitinophagales</taxon>
        <taxon>Chitinophagaceae</taxon>
        <taxon>Rurimicrobium</taxon>
    </lineage>
</organism>
<evidence type="ECO:0000313" key="1">
    <source>
        <dbReference type="EMBL" id="GAA4449204.1"/>
    </source>
</evidence>